<gene>
    <name evidence="1" type="ORF">CLCR_00248</name>
</gene>
<dbReference type="AlphaFoldDB" id="A0A1C1D0P7"/>
<keyword evidence="1" id="KW-0808">Transferase</keyword>
<keyword evidence="2" id="KW-1185">Reference proteome</keyword>
<dbReference type="OrthoDB" id="4154601at2759"/>
<dbReference type="VEuPathDB" id="FungiDB:G647_10214"/>
<dbReference type="GO" id="GO:0016740">
    <property type="term" value="F:transferase activity"/>
    <property type="evidence" value="ECO:0007669"/>
    <property type="project" value="UniProtKB-KW"/>
</dbReference>
<dbReference type="STRING" id="86049.A0A1C1D0P7"/>
<protein>
    <submittedName>
        <fullName evidence="1">Phosphotransferase enzyme family protein</fullName>
    </submittedName>
</protein>
<dbReference type="VEuPathDB" id="FungiDB:CLCR_00248"/>
<organism evidence="1 2">
    <name type="scientific">Cladophialophora carrionii</name>
    <dbReference type="NCBI Taxonomy" id="86049"/>
    <lineage>
        <taxon>Eukaryota</taxon>
        <taxon>Fungi</taxon>
        <taxon>Dikarya</taxon>
        <taxon>Ascomycota</taxon>
        <taxon>Pezizomycotina</taxon>
        <taxon>Eurotiomycetes</taxon>
        <taxon>Chaetothyriomycetidae</taxon>
        <taxon>Chaetothyriales</taxon>
        <taxon>Herpotrichiellaceae</taxon>
        <taxon>Cladophialophora</taxon>
    </lineage>
</organism>
<dbReference type="PANTHER" id="PTHR36091:SF2">
    <property type="entry name" value="AMINOGLYCOSIDE PHOSPHOTRANSFERASE DOMAIN-CONTAINING PROTEIN"/>
    <property type="match status" value="1"/>
</dbReference>
<dbReference type="EMBL" id="LGRB01000005">
    <property type="protein sequence ID" value="OCT54285.1"/>
    <property type="molecule type" value="Genomic_DNA"/>
</dbReference>
<evidence type="ECO:0000313" key="1">
    <source>
        <dbReference type="EMBL" id="OCT54285.1"/>
    </source>
</evidence>
<reference evidence="2" key="1">
    <citation type="submission" date="2015-07" db="EMBL/GenBank/DDBJ databases">
        <authorList>
            <person name="Teixeira M.M."/>
            <person name="Souza R.C."/>
            <person name="Almeida L.G."/>
            <person name="Vicente V.A."/>
            <person name="de Hoog S."/>
            <person name="Bocca A.L."/>
            <person name="de Almeida S.R."/>
            <person name="Vasconcelos A.T."/>
            <person name="Felipe M.S."/>
        </authorList>
    </citation>
    <scope>NUCLEOTIDE SEQUENCE [LARGE SCALE GENOMIC DNA]</scope>
    <source>
        <strain evidence="2">KSF</strain>
    </source>
</reference>
<name>A0A1C1D0P7_9EURO</name>
<dbReference type="SUPFAM" id="SSF56112">
    <property type="entry name" value="Protein kinase-like (PK-like)"/>
    <property type="match status" value="1"/>
</dbReference>
<dbReference type="Proteomes" id="UP000094526">
    <property type="component" value="Unassembled WGS sequence"/>
</dbReference>
<accession>A0A1C1D0P7</accession>
<proteinExistence type="predicted"/>
<comment type="caution">
    <text evidence="1">The sequence shown here is derived from an EMBL/GenBank/DDBJ whole genome shotgun (WGS) entry which is preliminary data.</text>
</comment>
<evidence type="ECO:0000313" key="2">
    <source>
        <dbReference type="Proteomes" id="UP000094526"/>
    </source>
</evidence>
<dbReference type="PANTHER" id="PTHR36091">
    <property type="entry name" value="ALTERED INHERITANCE OF MITOCHONDRIA PROTEIN 9, MITOCHONDRIAL"/>
    <property type="match status" value="1"/>
</dbReference>
<dbReference type="eggNOG" id="ENOG502QV1E">
    <property type="taxonomic scope" value="Eukaryota"/>
</dbReference>
<dbReference type="GO" id="GO:0005739">
    <property type="term" value="C:mitochondrion"/>
    <property type="evidence" value="ECO:0007669"/>
    <property type="project" value="TreeGrafter"/>
</dbReference>
<dbReference type="InterPro" id="IPR051035">
    <property type="entry name" value="Mito_inheritance_9"/>
</dbReference>
<dbReference type="InterPro" id="IPR011009">
    <property type="entry name" value="Kinase-like_dom_sf"/>
</dbReference>
<sequence length="571" mass="66055">MYWSRHALRRHRYPVPVSVDPNLLWTQLRPPRTRLLHHLVAKRSASDDGQNEDFFRYSGGRWLWNEESQLRDRYKRFDIAELKKIAAKAVASQACVSMIKLAEGGFNKVFRLVMDDGDVVMARIPNPNTGPSFRTTASEVATIDFVRNILDVPVPKVLAWSGDANNPVKSEYILMEEADGTPLHELWDGFELHDKLKIVDGIVALEKKLLSISCTRYGSFYYAADAFPGCEQAEIDGEALQSQRNETERRFAIGPVVDTNFWIHGRGGMKIDRGPWKHPEDYLKAIGLREIEWLRCHAAPKHGPGMFSDSAAQNTPGCYIVLYEKFISVADALLPKKRDLVRSTLWHWDIRASNLFVRNGQITSVIDWQNVWAGPLFLQARHPHLFRYTGEVMLKLPPNYEGLADEAEKARIRAQVENSRALWVYESETRKSNPILHELFHMPQWHLRRDAVNFAANTWERDIVPFRECLIRIVRHWNELTNETPCPISFTDEELETHYRDAEGWNEQADFWDSLEHLVHRDGWTSNETYDQALELFAELREHGLENLSGEERRAFEQQTSWASRANPKVL</sequence>